<feature type="transmembrane region" description="Helical" evidence="12">
    <location>
        <begin position="52"/>
        <end position="70"/>
    </location>
</feature>
<evidence type="ECO:0000256" key="11">
    <source>
        <dbReference type="RuleBase" id="RU362091"/>
    </source>
</evidence>
<dbReference type="Proteomes" id="UP000318571">
    <property type="component" value="Chromosome 4"/>
</dbReference>
<keyword evidence="3" id="KW-0813">Transport</keyword>
<evidence type="ECO:0000256" key="9">
    <source>
        <dbReference type="ARBA" id="ARBA00023136"/>
    </source>
</evidence>
<evidence type="ECO:0000256" key="3">
    <source>
        <dbReference type="ARBA" id="ARBA00022448"/>
    </source>
</evidence>
<comment type="caution">
    <text evidence="13">The sequence shown here is derived from an EMBL/GenBank/DDBJ whole genome shotgun (WGS) entry which is preliminary data.</text>
</comment>
<evidence type="ECO:0000256" key="12">
    <source>
        <dbReference type="SAM" id="Phobius"/>
    </source>
</evidence>
<accession>A0A553NQZ6</accession>
<feature type="transmembrane region" description="Helical" evidence="12">
    <location>
        <begin position="156"/>
        <end position="174"/>
    </location>
</feature>
<keyword evidence="5 12" id="KW-0812">Transmembrane</keyword>
<dbReference type="AlphaFoldDB" id="A0A553NQZ6"/>
<keyword evidence="4" id="KW-1003">Cell membrane</keyword>
<dbReference type="PANTHER" id="PTHR42985">
    <property type="entry name" value="SODIUM-COUPLED MONOCARBOXYLATE TRANSPORTER"/>
    <property type="match status" value="1"/>
</dbReference>
<evidence type="ECO:0000256" key="8">
    <source>
        <dbReference type="ARBA" id="ARBA00023065"/>
    </source>
</evidence>
<name>A0A553NQZ6_TIGCA</name>
<feature type="transmembrane region" description="Helical" evidence="12">
    <location>
        <begin position="123"/>
        <end position="144"/>
    </location>
</feature>
<gene>
    <name evidence="13" type="ORF">TCAL_06436</name>
</gene>
<dbReference type="GO" id="GO:0006814">
    <property type="term" value="P:sodium ion transport"/>
    <property type="evidence" value="ECO:0007669"/>
    <property type="project" value="UniProtKB-KW"/>
</dbReference>
<evidence type="ECO:0000313" key="14">
    <source>
        <dbReference type="Proteomes" id="UP000318571"/>
    </source>
</evidence>
<dbReference type="Gene3D" id="1.20.1730.10">
    <property type="entry name" value="Sodium/glucose cotransporter"/>
    <property type="match status" value="1"/>
</dbReference>
<dbReference type="GO" id="GO:0015293">
    <property type="term" value="F:symporter activity"/>
    <property type="evidence" value="ECO:0007669"/>
    <property type="project" value="TreeGrafter"/>
</dbReference>
<dbReference type="Pfam" id="PF00474">
    <property type="entry name" value="SSF"/>
    <property type="match status" value="1"/>
</dbReference>
<reference evidence="13 14" key="1">
    <citation type="journal article" date="2018" name="Nat. Ecol. Evol.">
        <title>Genomic signatures of mitonuclear coevolution across populations of Tigriopus californicus.</title>
        <authorList>
            <person name="Barreto F.S."/>
            <person name="Watson E.T."/>
            <person name="Lima T.G."/>
            <person name="Willett C.S."/>
            <person name="Edmands S."/>
            <person name="Li W."/>
            <person name="Burton R.S."/>
        </authorList>
    </citation>
    <scope>NUCLEOTIDE SEQUENCE [LARGE SCALE GENOMIC DNA]</scope>
    <source>
        <strain evidence="13 14">San Diego</strain>
    </source>
</reference>
<dbReference type="PROSITE" id="PS50283">
    <property type="entry name" value="NA_SOLUT_SYMP_3"/>
    <property type="match status" value="1"/>
</dbReference>
<evidence type="ECO:0000256" key="7">
    <source>
        <dbReference type="ARBA" id="ARBA00023053"/>
    </source>
</evidence>
<keyword evidence="14" id="KW-1185">Reference proteome</keyword>
<dbReference type="STRING" id="6832.A0A553NQZ6"/>
<evidence type="ECO:0000256" key="4">
    <source>
        <dbReference type="ARBA" id="ARBA00022475"/>
    </source>
</evidence>
<dbReference type="EMBL" id="VCGU01000011">
    <property type="protein sequence ID" value="TRY67872.1"/>
    <property type="molecule type" value="Genomic_DNA"/>
</dbReference>
<keyword evidence="6 12" id="KW-1133">Transmembrane helix</keyword>
<comment type="subcellular location">
    <subcellularLocation>
        <location evidence="1">Cell membrane</location>
        <topology evidence="1">Multi-pass membrane protein</topology>
    </subcellularLocation>
</comment>
<feature type="transmembrane region" description="Helical" evidence="12">
    <location>
        <begin position="82"/>
        <end position="103"/>
    </location>
</feature>
<evidence type="ECO:0008006" key="15">
    <source>
        <dbReference type="Google" id="ProtNLM"/>
    </source>
</evidence>
<evidence type="ECO:0000256" key="2">
    <source>
        <dbReference type="ARBA" id="ARBA00006434"/>
    </source>
</evidence>
<dbReference type="GO" id="GO:0005886">
    <property type="term" value="C:plasma membrane"/>
    <property type="evidence" value="ECO:0007669"/>
    <property type="project" value="UniProtKB-SubCell"/>
</dbReference>
<dbReference type="PANTHER" id="PTHR42985:SF40">
    <property type="entry name" value="LD47995P-RELATED"/>
    <property type="match status" value="1"/>
</dbReference>
<protein>
    <recommendedName>
        <fullName evidence="15">Sodium-dependent multivitamin transporter</fullName>
    </recommendedName>
</protein>
<evidence type="ECO:0000256" key="1">
    <source>
        <dbReference type="ARBA" id="ARBA00004651"/>
    </source>
</evidence>
<organism evidence="13 14">
    <name type="scientific">Tigriopus californicus</name>
    <name type="common">Marine copepod</name>
    <dbReference type="NCBI Taxonomy" id="6832"/>
    <lineage>
        <taxon>Eukaryota</taxon>
        <taxon>Metazoa</taxon>
        <taxon>Ecdysozoa</taxon>
        <taxon>Arthropoda</taxon>
        <taxon>Crustacea</taxon>
        <taxon>Multicrustacea</taxon>
        <taxon>Hexanauplia</taxon>
        <taxon>Copepoda</taxon>
        <taxon>Harpacticoida</taxon>
        <taxon>Harpacticidae</taxon>
        <taxon>Tigriopus</taxon>
    </lineage>
</organism>
<evidence type="ECO:0000256" key="10">
    <source>
        <dbReference type="ARBA" id="ARBA00023201"/>
    </source>
</evidence>
<evidence type="ECO:0000256" key="6">
    <source>
        <dbReference type="ARBA" id="ARBA00022989"/>
    </source>
</evidence>
<sequence length="175" mass="19332">MVQPTISRLDFGIFALPLAVPAFIAIYFGLIRKQKDNNAYLVGNRSLSALPMSFSLALSFLTTSIVSVIPGDAAYFGTIGPWTMMISSLFGGMIVMLLIPIFYKMKLNSVYEYLELRYQSQLVRQLGSLTFILSMTAHLGFVLYLPSETLGNISGLPPYAFVVMIGMVATLYTIM</sequence>
<evidence type="ECO:0000313" key="13">
    <source>
        <dbReference type="EMBL" id="TRY67872.1"/>
    </source>
</evidence>
<dbReference type="InterPro" id="IPR038377">
    <property type="entry name" value="Na/Glc_symporter_sf"/>
</dbReference>
<keyword evidence="8" id="KW-0406">Ion transport</keyword>
<keyword evidence="9 12" id="KW-0472">Membrane</keyword>
<dbReference type="InterPro" id="IPR051163">
    <property type="entry name" value="Sodium:Solute_Symporter_SSF"/>
</dbReference>
<keyword evidence="10" id="KW-0739">Sodium transport</keyword>
<comment type="similarity">
    <text evidence="2 11">Belongs to the sodium:solute symporter (SSF) (TC 2.A.21) family.</text>
</comment>
<keyword evidence="7" id="KW-0915">Sodium</keyword>
<proteinExistence type="inferred from homology"/>
<evidence type="ECO:0000256" key="5">
    <source>
        <dbReference type="ARBA" id="ARBA00022692"/>
    </source>
</evidence>
<feature type="non-terminal residue" evidence="13">
    <location>
        <position position="175"/>
    </location>
</feature>
<feature type="transmembrane region" description="Helical" evidence="12">
    <location>
        <begin position="12"/>
        <end position="31"/>
    </location>
</feature>
<dbReference type="OMA" id="IMSTICI"/>
<dbReference type="InterPro" id="IPR001734">
    <property type="entry name" value="Na/solute_symporter"/>
</dbReference>